<name>A0ABU0IZZ7_9CAUL</name>
<keyword evidence="3" id="KW-1185">Reference proteome</keyword>
<keyword evidence="1" id="KW-0472">Membrane</keyword>
<accession>A0ABU0IZZ7</accession>
<evidence type="ECO:0000313" key="2">
    <source>
        <dbReference type="EMBL" id="MDQ0466876.1"/>
    </source>
</evidence>
<dbReference type="EMBL" id="JAUSVS010000016">
    <property type="protein sequence ID" value="MDQ0466876.1"/>
    <property type="molecule type" value="Genomic_DNA"/>
</dbReference>
<feature type="transmembrane region" description="Helical" evidence="1">
    <location>
        <begin position="51"/>
        <end position="74"/>
    </location>
</feature>
<reference evidence="2 3" key="1">
    <citation type="submission" date="2023-07" db="EMBL/GenBank/DDBJ databases">
        <title>Genomic Encyclopedia of Type Strains, Phase IV (KMG-IV): sequencing the most valuable type-strain genomes for metagenomic binning, comparative biology and taxonomic classification.</title>
        <authorList>
            <person name="Goeker M."/>
        </authorList>
    </citation>
    <scope>NUCLEOTIDE SEQUENCE [LARGE SCALE GENOMIC DNA]</scope>
    <source>
        <strain evidence="2 3">DSM 18695</strain>
    </source>
</reference>
<proteinExistence type="predicted"/>
<feature type="transmembrane region" description="Helical" evidence="1">
    <location>
        <begin position="81"/>
        <end position="102"/>
    </location>
</feature>
<sequence length="157" mass="16950">MSMVEQGGIVAPLPEARTTARESGAAQLGGFMLWAAIMVACVAVTNSKLPGWQVVASLLGLGLPMLALAGFLRWRGRLTSLAVISQTLGSYSTAFGLCFLARDYMPPALQTMFVGAYGLFTVAFWFVLVGLLLYLILRGPLGFHRRRTDLSMGDLFD</sequence>
<organism evidence="2 3">
    <name type="scientific">Caulobacter ginsengisoli</name>
    <dbReference type="NCBI Taxonomy" id="400775"/>
    <lineage>
        <taxon>Bacteria</taxon>
        <taxon>Pseudomonadati</taxon>
        <taxon>Pseudomonadota</taxon>
        <taxon>Alphaproteobacteria</taxon>
        <taxon>Caulobacterales</taxon>
        <taxon>Caulobacteraceae</taxon>
        <taxon>Caulobacter</taxon>
    </lineage>
</organism>
<dbReference type="Proteomes" id="UP001228905">
    <property type="component" value="Unassembled WGS sequence"/>
</dbReference>
<protein>
    <submittedName>
        <fullName evidence="2">Uncharacterized protein</fullName>
    </submittedName>
</protein>
<comment type="caution">
    <text evidence="2">The sequence shown here is derived from an EMBL/GenBank/DDBJ whole genome shotgun (WGS) entry which is preliminary data.</text>
</comment>
<feature type="transmembrane region" description="Helical" evidence="1">
    <location>
        <begin position="114"/>
        <end position="137"/>
    </location>
</feature>
<gene>
    <name evidence="2" type="ORF">QO010_004673</name>
</gene>
<keyword evidence="1" id="KW-1133">Transmembrane helix</keyword>
<evidence type="ECO:0000313" key="3">
    <source>
        <dbReference type="Proteomes" id="UP001228905"/>
    </source>
</evidence>
<dbReference type="RefSeq" id="WP_307353076.1">
    <property type="nucleotide sequence ID" value="NZ_JAUSVS010000016.1"/>
</dbReference>
<feature type="transmembrane region" description="Helical" evidence="1">
    <location>
        <begin position="25"/>
        <end position="45"/>
    </location>
</feature>
<evidence type="ECO:0000256" key="1">
    <source>
        <dbReference type="SAM" id="Phobius"/>
    </source>
</evidence>
<keyword evidence="1" id="KW-0812">Transmembrane</keyword>